<comment type="caution">
    <text evidence="2">The sequence shown here is derived from an EMBL/GenBank/DDBJ whole genome shotgun (WGS) entry which is preliminary data.</text>
</comment>
<sequence length="73" mass="8137">MRPLKLYEHPELKAEEPDVSLLTTICFVLTLALAGAILVLSVSCLLLWNDCKTSFPIYTARPHLLTVQQVLKG</sequence>
<protein>
    <submittedName>
        <fullName evidence="2">Uncharacterized protein</fullName>
    </submittedName>
</protein>
<keyword evidence="1" id="KW-0812">Transmembrane</keyword>
<name>A0A2G8RQL3_9APHY</name>
<dbReference type="AlphaFoldDB" id="A0A2G8RQL3"/>
<gene>
    <name evidence="2" type="ORF">GSI_13531</name>
</gene>
<dbReference type="EMBL" id="AYKW01000067">
    <property type="protein sequence ID" value="PIL23781.1"/>
    <property type="molecule type" value="Genomic_DNA"/>
</dbReference>
<organism evidence="2 3">
    <name type="scientific">Ganoderma sinense ZZ0214-1</name>
    <dbReference type="NCBI Taxonomy" id="1077348"/>
    <lineage>
        <taxon>Eukaryota</taxon>
        <taxon>Fungi</taxon>
        <taxon>Dikarya</taxon>
        <taxon>Basidiomycota</taxon>
        <taxon>Agaricomycotina</taxon>
        <taxon>Agaricomycetes</taxon>
        <taxon>Polyporales</taxon>
        <taxon>Polyporaceae</taxon>
        <taxon>Ganoderma</taxon>
    </lineage>
</organism>
<reference evidence="2 3" key="1">
    <citation type="journal article" date="2015" name="Sci. Rep.">
        <title>Chromosome-level genome map provides insights into diverse defense mechanisms in the medicinal fungus Ganoderma sinense.</title>
        <authorList>
            <person name="Zhu Y."/>
            <person name="Xu J."/>
            <person name="Sun C."/>
            <person name="Zhou S."/>
            <person name="Xu H."/>
            <person name="Nelson D.R."/>
            <person name="Qian J."/>
            <person name="Song J."/>
            <person name="Luo H."/>
            <person name="Xiang L."/>
            <person name="Li Y."/>
            <person name="Xu Z."/>
            <person name="Ji A."/>
            <person name="Wang L."/>
            <person name="Lu S."/>
            <person name="Hayward A."/>
            <person name="Sun W."/>
            <person name="Li X."/>
            <person name="Schwartz D.C."/>
            <person name="Wang Y."/>
            <person name="Chen S."/>
        </authorList>
    </citation>
    <scope>NUCLEOTIDE SEQUENCE [LARGE SCALE GENOMIC DNA]</scope>
    <source>
        <strain evidence="2 3">ZZ0214-1</strain>
    </source>
</reference>
<evidence type="ECO:0000313" key="3">
    <source>
        <dbReference type="Proteomes" id="UP000230002"/>
    </source>
</evidence>
<keyword evidence="1" id="KW-0472">Membrane</keyword>
<evidence type="ECO:0000313" key="2">
    <source>
        <dbReference type="EMBL" id="PIL23781.1"/>
    </source>
</evidence>
<feature type="transmembrane region" description="Helical" evidence="1">
    <location>
        <begin position="20"/>
        <end position="48"/>
    </location>
</feature>
<evidence type="ECO:0000256" key="1">
    <source>
        <dbReference type="SAM" id="Phobius"/>
    </source>
</evidence>
<dbReference type="OrthoDB" id="2771214at2759"/>
<proteinExistence type="predicted"/>
<accession>A0A2G8RQL3</accession>
<dbReference type="Proteomes" id="UP000230002">
    <property type="component" value="Unassembled WGS sequence"/>
</dbReference>
<keyword evidence="3" id="KW-1185">Reference proteome</keyword>
<keyword evidence="1" id="KW-1133">Transmembrane helix</keyword>